<reference evidence="10" key="1">
    <citation type="submission" date="2023-07" db="EMBL/GenBank/DDBJ databases">
        <title>Ancylobacter moscoviensis sp. nov., facultatively methylotrophic bacteria from activated sludge and the reclassification of Starkeya novella (Starkey 1934) Kelly et al. 2000 as Ancylobacter novellus comb. nov., Starkeya koreensis Im et al. 2006 as Ancylobacter koreensis comb.nov., Angulomicrobium tetraedrale Vasil'eva et al. 1986 as Ancylobacter tetraedralis comb. nov., Angulomicrobium amanitiforme Fritz et al. 2004 as Ancylobacter amanitiformis comb. nov. and Methylorhabdus multivorans Doronina et al. 1996 as Ancylobacter multivorans comb. nov. and emended description of the genus Ancylobacter.</title>
        <authorList>
            <person name="Doronina N."/>
            <person name="Chemodurova A."/>
            <person name="Grouzdev D."/>
            <person name="Koziaeva V."/>
            <person name="Shi W."/>
            <person name="Wu L."/>
            <person name="Kaparullina E."/>
        </authorList>
    </citation>
    <scope>NUCLEOTIDE SEQUENCE [LARGE SCALE GENOMIC DNA]</scope>
    <source>
        <strain evidence="10">Jip08</strain>
    </source>
</reference>
<evidence type="ECO:0000313" key="10">
    <source>
        <dbReference type="Proteomes" id="UP001202867"/>
    </source>
</evidence>
<feature type="transmembrane region" description="Helical" evidence="8">
    <location>
        <begin position="69"/>
        <end position="91"/>
    </location>
</feature>
<keyword evidence="10" id="KW-1185">Reference proteome</keyword>
<organism evidence="9 10">
    <name type="scientific">Ancylobacter koreensis</name>
    <dbReference type="NCBI Taxonomy" id="266121"/>
    <lineage>
        <taxon>Bacteria</taxon>
        <taxon>Pseudomonadati</taxon>
        <taxon>Pseudomonadota</taxon>
        <taxon>Alphaproteobacteria</taxon>
        <taxon>Hyphomicrobiales</taxon>
        <taxon>Xanthobacteraceae</taxon>
        <taxon>Ancylobacter</taxon>
    </lineage>
</organism>
<proteinExistence type="inferred from homology"/>
<dbReference type="Proteomes" id="UP001202867">
    <property type="component" value="Unassembled WGS sequence"/>
</dbReference>
<evidence type="ECO:0000256" key="3">
    <source>
        <dbReference type="ARBA" id="ARBA00022448"/>
    </source>
</evidence>
<keyword evidence="5 8" id="KW-0812">Transmembrane</keyword>
<dbReference type="PANTHER" id="PTHR34979:SF1">
    <property type="entry name" value="INNER MEMBRANE PROTEIN YGAZ"/>
    <property type="match status" value="1"/>
</dbReference>
<dbReference type="EMBL" id="JALKCG010000006">
    <property type="protein sequence ID" value="MCK0209248.1"/>
    <property type="molecule type" value="Genomic_DNA"/>
</dbReference>
<evidence type="ECO:0000256" key="1">
    <source>
        <dbReference type="ARBA" id="ARBA00004651"/>
    </source>
</evidence>
<dbReference type="RefSeq" id="WP_247201757.1">
    <property type="nucleotide sequence ID" value="NZ_JALKCG010000006.1"/>
</dbReference>
<keyword evidence="6 8" id="KW-1133">Transmembrane helix</keyword>
<feature type="transmembrane region" description="Helical" evidence="8">
    <location>
        <begin position="42"/>
        <end position="63"/>
    </location>
</feature>
<evidence type="ECO:0000313" key="9">
    <source>
        <dbReference type="EMBL" id="MCK0209248.1"/>
    </source>
</evidence>
<comment type="subcellular location">
    <subcellularLocation>
        <location evidence="1">Cell membrane</location>
        <topology evidence="1">Multi-pass membrane protein</topology>
    </subcellularLocation>
</comment>
<dbReference type="InterPro" id="IPR011606">
    <property type="entry name" value="Brnchd-chn_aa_trnsp_permease"/>
</dbReference>
<evidence type="ECO:0000256" key="2">
    <source>
        <dbReference type="ARBA" id="ARBA00010735"/>
    </source>
</evidence>
<accession>A0ABT0DPN4</accession>
<gene>
    <name evidence="9" type="ORF">MWN33_14525</name>
</gene>
<feature type="transmembrane region" description="Helical" evidence="8">
    <location>
        <begin position="130"/>
        <end position="148"/>
    </location>
</feature>
<comment type="similarity">
    <text evidence="2">Belongs to the AzlC family.</text>
</comment>
<evidence type="ECO:0000256" key="6">
    <source>
        <dbReference type="ARBA" id="ARBA00022989"/>
    </source>
</evidence>
<dbReference type="PANTHER" id="PTHR34979">
    <property type="entry name" value="INNER MEMBRANE PROTEIN YGAZ"/>
    <property type="match status" value="1"/>
</dbReference>
<feature type="transmembrane region" description="Helical" evidence="8">
    <location>
        <begin position="160"/>
        <end position="185"/>
    </location>
</feature>
<feature type="transmembrane region" description="Helical" evidence="8">
    <location>
        <begin position="98"/>
        <end position="118"/>
    </location>
</feature>
<sequence>MSSASSPDPQARAADGGTPAGAAQASATATFTCAGCWRGAKAILAVLPPVFVFGVAFGIAARGHGLEGWLAALMSAIVYAGASQFAVLDLWKTPIPWLPLLVATFAINARHILLGASLRGLCRGLPAWKVYGAMTLLSDLNWAALIAAERRGERDLGYLLGGGLMMWFTWVGSTIIGAVAGGLTLDDVKNYALDLVLVTFFATTLVGLRRGRIDDLPWLVAGLAAMAAVWFLPPNWHVLVGGLAGGLAGLVRDEMKRA</sequence>
<evidence type="ECO:0000256" key="4">
    <source>
        <dbReference type="ARBA" id="ARBA00022475"/>
    </source>
</evidence>
<keyword evidence="7 8" id="KW-0472">Membrane</keyword>
<comment type="caution">
    <text evidence="9">The sequence shown here is derived from an EMBL/GenBank/DDBJ whole genome shotgun (WGS) entry which is preliminary data.</text>
</comment>
<name>A0ABT0DPN4_9HYPH</name>
<evidence type="ECO:0000256" key="5">
    <source>
        <dbReference type="ARBA" id="ARBA00022692"/>
    </source>
</evidence>
<dbReference type="Pfam" id="PF03591">
    <property type="entry name" value="AzlC"/>
    <property type="match status" value="1"/>
</dbReference>
<protein>
    <submittedName>
        <fullName evidence="9">AzlC family ABC transporter permease</fullName>
    </submittedName>
</protein>
<keyword evidence="3" id="KW-0813">Transport</keyword>
<evidence type="ECO:0000256" key="7">
    <source>
        <dbReference type="ARBA" id="ARBA00023136"/>
    </source>
</evidence>
<evidence type="ECO:0000256" key="8">
    <source>
        <dbReference type="SAM" id="Phobius"/>
    </source>
</evidence>
<feature type="transmembrane region" description="Helical" evidence="8">
    <location>
        <begin position="191"/>
        <end position="208"/>
    </location>
</feature>
<feature type="transmembrane region" description="Helical" evidence="8">
    <location>
        <begin position="215"/>
        <end position="232"/>
    </location>
</feature>
<keyword evidence="4" id="KW-1003">Cell membrane</keyword>